<reference evidence="1" key="1">
    <citation type="journal article" date="2014" name="Int. J. Syst. Evol. Microbiol.">
        <title>Complete genome sequence of Corynebacterium casei LMG S-19264T (=DSM 44701T), isolated from a smear-ripened cheese.</title>
        <authorList>
            <consortium name="US DOE Joint Genome Institute (JGI-PGF)"/>
            <person name="Walter F."/>
            <person name="Albersmeier A."/>
            <person name="Kalinowski J."/>
            <person name="Ruckert C."/>
        </authorList>
    </citation>
    <scope>NUCLEOTIDE SEQUENCE</scope>
    <source>
        <strain evidence="1">CGMCC 4.7312</strain>
    </source>
</reference>
<comment type="caution">
    <text evidence="1">The sequence shown here is derived from an EMBL/GenBank/DDBJ whole genome shotgun (WGS) entry which is preliminary data.</text>
</comment>
<evidence type="ECO:0000313" key="2">
    <source>
        <dbReference type="Proteomes" id="UP000608890"/>
    </source>
</evidence>
<evidence type="ECO:0000313" key="1">
    <source>
        <dbReference type="EMBL" id="GGM58553.1"/>
    </source>
</evidence>
<organism evidence="1 2">
    <name type="scientific">Micromonospora sonchi</name>
    <dbReference type="NCBI Taxonomy" id="1763543"/>
    <lineage>
        <taxon>Bacteria</taxon>
        <taxon>Bacillati</taxon>
        <taxon>Actinomycetota</taxon>
        <taxon>Actinomycetes</taxon>
        <taxon>Micromonosporales</taxon>
        <taxon>Micromonosporaceae</taxon>
        <taxon>Micromonospora</taxon>
    </lineage>
</organism>
<reference evidence="1" key="2">
    <citation type="submission" date="2020-09" db="EMBL/GenBank/DDBJ databases">
        <authorList>
            <person name="Sun Q."/>
            <person name="Zhou Y."/>
        </authorList>
    </citation>
    <scope>NUCLEOTIDE SEQUENCE</scope>
    <source>
        <strain evidence="1">CGMCC 4.7312</strain>
    </source>
</reference>
<dbReference type="AlphaFoldDB" id="A0A917X2Z4"/>
<accession>A0A917X2Z4</accession>
<gene>
    <name evidence="1" type="ORF">GCM10011608_49450</name>
</gene>
<keyword evidence="2" id="KW-1185">Reference proteome</keyword>
<name>A0A917X2Z4_9ACTN</name>
<dbReference type="Proteomes" id="UP000608890">
    <property type="component" value="Unassembled WGS sequence"/>
</dbReference>
<proteinExistence type="predicted"/>
<protein>
    <submittedName>
        <fullName evidence="1">Uncharacterized protein</fullName>
    </submittedName>
</protein>
<sequence length="82" mass="8538">MRVVGSAHLRAELDAPFRRVTAEHCDGAAGQALLSDTAECRDGVGAEVWLSVVVGCCDGVGVWLSVVVGCRDGIAAQARLAW</sequence>
<dbReference type="EMBL" id="BMNB01000029">
    <property type="protein sequence ID" value="GGM58553.1"/>
    <property type="molecule type" value="Genomic_DNA"/>
</dbReference>